<dbReference type="AlphaFoldDB" id="A0A5E6Q745"/>
<organism evidence="1 2">
    <name type="scientific">Pseudomonas fluorescens</name>
    <dbReference type="NCBI Taxonomy" id="294"/>
    <lineage>
        <taxon>Bacteria</taxon>
        <taxon>Pseudomonadati</taxon>
        <taxon>Pseudomonadota</taxon>
        <taxon>Gammaproteobacteria</taxon>
        <taxon>Pseudomonadales</taxon>
        <taxon>Pseudomonadaceae</taxon>
        <taxon>Pseudomonas</taxon>
    </lineage>
</organism>
<reference evidence="1 2" key="1">
    <citation type="submission" date="2019-09" db="EMBL/GenBank/DDBJ databases">
        <authorList>
            <person name="Chandra G."/>
            <person name="Truman W A."/>
        </authorList>
    </citation>
    <scope>NUCLEOTIDE SEQUENCE [LARGE SCALE GENOMIC DNA]</scope>
    <source>
        <strain evidence="1">PS645</strain>
    </source>
</reference>
<proteinExistence type="predicted"/>
<protein>
    <submittedName>
        <fullName evidence="1">Uncharacterized protein</fullName>
    </submittedName>
</protein>
<evidence type="ECO:0000313" key="2">
    <source>
        <dbReference type="Proteomes" id="UP000325607"/>
    </source>
</evidence>
<dbReference type="Proteomes" id="UP000325607">
    <property type="component" value="Unassembled WGS sequence"/>
</dbReference>
<name>A0A5E6Q745_PSEFL</name>
<sequence length="74" mass="8272">MWRGGLPPLGCEAAPKPDNALFQQDYGEWFWDCFAAQRGQAPSPQKSPLLDGPCCHSYTRTNKNAAILSRRFCV</sequence>
<gene>
    <name evidence="1" type="ORF">PS645_00789</name>
</gene>
<accession>A0A5E6Q745</accession>
<dbReference type="EMBL" id="CABVGX010000004">
    <property type="protein sequence ID" value="VVM51764.1"/>
    <property type="molecule type" value="Genomic_DNA"/>
</dbReference>
<evidence type="ECO:0000313" key="1">
    <source>
        <dbReference type="EMBL" id="VVM51764.1"/>
    </source>
</evidence>